<feature type="region of interest" description="Disordered" evidence="1">
    <location>
        <begin position="122"/>
        <end position="151"/>
    </location>
</feature>
<feature type="compositionally biased region" description="Low complexity" evidence="1">
    <location>
        <begin position="255"/>
        <end position="268"/>
    </location>
</feature>
<proteinExistence type="predicted"/>
<feature type="region of interest" description="Disordered" evidence="1">
    <location>
        <begin position="233"/>
        <end position="302"/>
    </location>
</feature>
<dbReference type="Proteomes" id="UP000078542">
    <property type="component" value="Unassembled WGS sequence"/>
</dbReference>
<gene>
    <name evidence="2" type="ORF">ALC62_00423</name>
</gene>
<dbReference type="EMBL" id="KQ976755">
    <property type="protein sequence ID" value="KYN08567.1"/>
    <property type="molecule type" value="Genomic_DNA"/>
</dbReference>
<reference evidence="2 3" key="1">
    <citation type="submission" date="2016-03" db="EMBL/GenBank/DDBJ databases">
        <title>Cyphomyrmex costatus WGS genome.</title>
        <authorList>
            <person name="Nygaard S."/>
            <person name="Hu H."/>
            <person name="Boomsma J."/>
            <person name="Zhang G."/>
        </authorList>
    </citation>
    <scope>NUCLEOTIDE SEQUENCE [LARGE SCALE GENOMIC DNA]</scope>
    <source>
        <strain evidence="2">MS0001</strain>
        <tissue evidence="2">Whole body</tissue>
    </source>
</reference>
<keyword evidence="3" id="KW-1185">Reference proteome</keyword>
<dbReference type="AlphaFoldDB" id="A0A151IQT3"/>
<organism evidence="2 3">
    <name type="scientific">Cyphomyrmex costatus</name>
    <dbReference type="NCBI Taxonomy" id="456900"/>
    <lineage>
        <taxon>Eukaryota</taxon>
        <taxon>Metazoa</taxon>
        <taxon>Ecdysozoa</taxon>
        <taxon>Arthropoda</taxon>
        <taxon>Hexapoda</taxon>
        <taxon>Insecta</taxon>
        <taxon>Pterygota</taxon>
        <taxon>Neoptera</taxon>
        <taxon>Endopterygota</taxon>
        <taxon>Hymenoptera</taxon>
        <taxon>Apocrita</taxon>
        <taxon>Aculeata</taxon>
        <taxon>Formicoidea</taxon>
        <taxon>Formicidae</taxon>
        <taxon>Myrmicinae</taxon>
        <taxon>Cyphomyrmex</taxon>
    </lineage>
</organism>
<protein>
    <submittedName>
        <fullName evidence="2">Uncharacterized protein</fullName>
    </submittedName>
</protein>
<evidence type="ECO:0000313" key="2">
    <source>
        <dbReference type="EMBL" id="KYN08567.1"/>
    </source>
</evidence>
<name>A0A151IQT3_9HYME</name>
<sequence length="302" mass="32175">MTVLAIGHGCGCAICATVSSRLPVFRVVTPDRLLTSDNDFENRAPSLCEQRRVGIHNARTQTNTFAAAATTACGVKNTCAAKHAAILRSAGRPKEASISPLIDRSAGASDKILSSFWSCPTHRRPSDGPHASCKGQGKGDSPLPAARGPPTSWAQRRYLAEGKSLLDHPHRLLVAGAWATLFQGAHLRPCLTYTTSPPLRSAKRRIPPSRIHHADRGVGPTWVVPVLRKQSTALSGGRTNAGVRRRPFTPEHAPPGRIRGPRRGPVIVCERDDGSGNGDVDDDGDTLVVVTSATTPGPERRA</sequence>
<evidence type="ECO:0000256" key="1">
    <source>
        <dbReference type="SAM" id="MobiDB-lite"/>
    </source>
</evidence>
<accession>A0A151IQT3</accession>
<evidence type="ECO:0000313" key="3">
    <source>
        <dbReference type="Proteomes" id="UP000078542"/>
    </source>
</evidence>